<dbReference type="SUPFAM" id="SSF52047">
    <property type="entry name" value="RNI-like"/>
    <property type="match status" value="1"/>
</dbReference>
<name>A0A9N9J1R3_9GLOM</name>
<dbReference type="OrthoDB" id="120976at2759"/>
<dbReference type="InterPro" id="IPR001611">
    <property type="entry name" value="Leu-rich_rpt"/>
</dbReference>
<dbReference type="Gene3D" id="3.80.10.10">
    <property type="entry name" value="Ribonuclease Inhibitor"/>
    <property type="match status" value="1"/>
</dbReference>
<gene>
    <name evidence="1" type="ORF">CPELLU_LOCUS15298</name>
</gene>
<evidence type="ECO:0000313" key="1">
    <source>
        <dbReference type="EMBL" id="CAG8760938.1"/>
    </source>
</evidence>
<organism evidence="1 2">
    <name type="scientific">Cetraspora pellucida</name>
    <dbReference type="NCBI Taxonomy" id="1433469"/>
    <lineage>
        <taxon>Eukaryota</taxon>
        <taxon>Fungi</taxon>
        <taxon>Fungi incertae sedis</taxon>
        <taxon>Mucoromycota</taxon>
        <taxon>Glomeromycotina</taxon>
        <taxon>Glomeromycetes</taxon>
        <taxon>Diversisporales</taxon>
        <taxon>Gigasporaceae</taxon>
        <taxon>Cetraspora</taxon>
    </lineage>
</organism>
<evidence type="ECO:0000313" key="2">
    <source>
        <dbReference type="Proteomes" id="UP000789759"/>
    </source>
</evidence>
<keyword evidence="2" id="KW-1185">Reference proteome</keyword>
<dbReference type="Pfam" id="PF13516">
    <property type="entry name" value="LRR_6"/>
    <property type="match status" value="1"/>
</dbReference>
<proteinExistence type="predicted"/>
<dbReference type="AlphaFoldDB" id="A0A9N9J1R3"/>
<sequence length="71" mass="7490">MAELLAEVLYVNTSLEELCGEALAGALCVNTTLIKLDLGQNQLGSEGAVALAKALCENNTLNTLILTENRI</sequence>
<protein>
    <submittedName>
        <fullName evidence="1">21321_t:CDS:1</fullName>
    </submittedName>
</protein>
<dbReference type="Proteomes" id="UP000789759">
    <property type="component" value="Unassembled WGS sequence"/>
</dbReference>
<accession>A0A9N9J1R3</accession>
<comment type="caution">
    <text evidence="1">The sequence shown here is derived from an EMBL/GenBank/DDBJ whole genome shotgun (WGS) entry which is preliminary data.</text>
</comment>
<dbReference type="InterPro" id="IPR032675">
    <property type="entry name" value="LRR_dom_sf"/>
</dbReference>
<dbReference type="SMART" id="SM00368">
    <property type="entry name" value="LRR_RI"/>
    <property type="match status" value="1"/>
</dbReference>
<reference evidence="1" key="1">
    <citation type="submission" date="2021-06" db="EMBL/GenBank/DDBJ databases">
        <authorList>
            <person name="Kallberg Y."/>
            <person name="Tangrot J."/>
            <person name="Rosling A."/>
        </authorList>
    </citation>
    <scope>NUCLEOTIDE SEQUENCE</scope>
    <source>
        <strain evidence="1">FL966</strain>
    </source>
</reference>
<dbReference type="EMBL" id="CAJVQA010019848">
    <property type="protein sequence ID" value="CAG8760938.1"/>
    <property type="molecule type" value="Genomic_DNA"/>
</dbReference>
<feature type="non-terminal residue" evidence="1">
    <location>
        <position position="71"/>
    </location>
</feature>